<evidence type="ECO:0000256" key="1">
    <source>
        <dbReference type="ARBA" id="ARBA00022450"/>
    </source>
</evidence>
<dbReference type="PANTHER" id="PTHR45527">
    <property type="entry name" value="NONRIBOSOMAL PEPTIDE SYNTHETASE"/>
    <property type="match status" value="1"/>
</dbReference>
<protein>
    <submittedName>
        <fullName evidence="4">Amino acid adenylation domain-containing protein</fullName>
    </submittedName>
</protein>
<dbReference type="GO" id="GO:0044550">
    <property type="term" value="P:secondary metabolite biosynthetic process"/>
    <property type="evidence" value="ECO:0007669"/>
    <property type="project" value="TreeGrafter"/>
</dbReference>
<keyword evidence="2" id="KW-0597">Phosphoprotein</keyword>
<evidence type="ECO:0000259" key="3">
    <source>
        <dbReference type="Pfam" id="PF00501"/>
    </source>
</evidence>
<dbReference type="GO" id="GO:0043041">
    <property type="term" value="P:amino acid activation for nonribosomal peptide biosynthetic process"/>
    <property type="evidence" value="ECO:0007669"/>
    <property type="project" value="TreeGrafter"/>
</dbReference>
<evidence type="ECO:0000313" key="4">
    <source>
        <dbReference type="EMBL" id="NEE05709.1"/>
    </source>
</evidence>
<dbReference type="SUPFAM" id="SSF56801">
    <property type="entry name" value="Acetyl-CoA synthetase-like"/>
    <property type="match status" value="1"/>
</dbReference>
<dbReference type="AlphaFoldDB" id="A0A6G3WJL2"/>
<dbReference type="InterPro" id="IPR000873">
    <property type="entry name" value="AMP-dep_synth/lig_dom"/>
</dbReference>
<dbReference type="EMBL" id="JAAGMN010000456">
    <property type="protein sequence ID" value="NEE05709.1"/>
    <property type="molecule type" value="Genomic_DNA"/>
</dbReference>
<accession>A0A6G3WJL2</accession>
<dbReference type="FunFam" id="2.30.38.10:FF:000001">
    <property type="entry name" value="Non-ribosomal peptide synthetase PvdI"/>
    <property type="match status" value="1"/>
</dbReference>
<name>A0A6G3WJL2_9ACTN</name>
<dbReference type="Gene3D" id="3.40.50.12780">
    <property type="entry name" value="N-terminal domain of ligase-like"/>
    <property type="match status" value="1"/>
</dbReference>
<keyword evidence="1" id="KW-0596">Phosphopantetheine</keyword>
<proteinExistence type="predicted"/>
<organism evidence="4">
    <name type="scientific">Streptomyces sp. SID7499</name>
    <dbReference type="NCBI Taxonomy" id="2706086"/>
    <lineage>
        <taxon>Bacteria</taxon>
        <taxon>Bacillati</taxon>
        <taxon>Actinomycetota</taxon>
        <taxon>Actinomycetes</taxon>
        <taxon>Kitasatosporales</taxon>
        <taxon>Streptomycetaceae</taxon>
        <taxon>Streptomyces</taxon>
    </lineage>
</organism>
<sequence>LWEHRPGWRGDRVPIGPPDPGTTAYVLDDGLRPVPVGARGELYLGGPGLARGYLGDPGLTASRFVASPFGPPGSRLYRTGDLAAWRENGDLDFHGRADRQVQLHGVRVEP</sequence>
<evidence type="ECO:0000256" key="2">
    <source>
        <dbReference type="ARBA" id="ARBA00022553"/>
    </source>
</evidence>
<dbReference type="Pfam" id="PF00501">
    <property type="entry name" value="AMP-binding"/>
    <property type="match status" value="1"/>
</dbReference>
<feature type="non-terminal residue" evidence="4">
    <location>
        <position position="1"/>
    </location>
</feature>
<feature type="domain" description="AMP-dependent synthetase/ligase" evidence="3">
    <location>
        <begin position="11"/>
        <end position="54"/>
    </location>
</feature>
<feature type="non-terminal residue" evidence="4">
    <location>
        <position position="110"/>
    </location>
</feature>
<reference evidence="4" key="1">
    <citation type="submission" date="2020-01" db="EMBL/GenBank/DDBJ databases">
        <title>Insect and environment-associated Actinomycetes.</title>
        <authorList>
            <person name="Currrie C."/>
            <person name="Chevrette M."/>
            <person name="Carlson C."/>
            <person name="Stubbendieck R."/>
            <person name="Wendt-Pienkowski E."/>
        </authorList>
    </citation>
    <scope>NUCLEOTIDE SEQUENCE</scope>
    <source>
        <strain evidence="4">SID7499</strain>
    </source>
</reference>
<gene>
    <name evidence="4" type="ORF">G3M58_04595</name>
</gene>
<dbReference type="InterPro" id="IPR042099">
    <property type="entry name" value="ANL_N_sf"/>
</dbReference>
<dbReference type="GO" id="GO:0031177">
    <property type="term" value="F:phosphopantetheine binding"/>
    <property type="evidence" value="ECO:0007669"/>
    <property type="project" value="TreeGrafter"/>
</dbReference>
<comment type="caution">
    <text evidence="4">The sequence shown here is derived from an EMBL/GenBank/DDBJ whole genome shotgun (WGS) entry which is preliminary data.</text>
</comment>
<dbReference type="PANTHER" id="PTHR45527:SF1">
    <property type="entry name" value="FATTY ACID SYNTHASE"/>
    <property type="match status" value="1"/>
</dbReference>
<dbReference type="GO" id="GO:0005737">
    <property type="term" value="C:cytoplasm"/>
    <property type="evidence" value="ECO:0007669"/>
    <property type="project" value="TreeGrafter"/>
</dbReference>